<proteinExistence type="predicted"/>
<feature type="compositionally biased region" description="Polar residues" evidence="1">
    <location>
        <begin position="45"/>
        <end position="63"/>
    </location>
</feature>
<accession>A0AAN7SS46</accession>
<evidence type="ECO:0000256" key="1">
    <source>
        <dbReference type="SAM" id="MobiDB-lite"/>
    </source>
</evidence>
<sequence>MDIIKPQPSEVANTVSRLAKNKTPQKQEALKTYLQSTVIEEESSLNEPSVSSQTISEPRTSHISENTSESNNKKNDLLEGRRIVEIQHFINQILSFPHHGLFACSSGTVGKTVNVVKEIRKGFISEFTLKCDLCKVEYKVTSDENDGKLNTNGAAVLGAISIGCGFSQLNEFISTINIPEISYKRYKAVEENLQEVIEQESWKCMLEAGMEEAEPDKITKLTRTILLWLQ</sequence>
<dbReference type="InterPro" id="IPR049012">
    <property type="entry name" value="Mutator_transp_dom"/>
</dbReference>
<dbReference type="Pfam" id="PF20700">
    <property type="entry name" value="Mutator"/>
    <property type="match status" value="1"/>
</dbReference>
<reference evidence="4" key="1">
    <citation type="submission" date="2023-01" db="EMBL/GenBank/DDBJ databases">
        <title>Key to firefly adult light organ development and bioluminescence: homeobox transcription factors regulate luciferase expression and transportation to peroxisome.</title>
        <authorList>
            <person name="Fu X."/>
        </authorList>
    </citation>
    <scope>NUCLEOTIDE SEQUENCE [LARGE SCALE GENOMIC DNA]</scope>
</reference>
<evidence type="ECO:0000313" key="4">
    <source>
        <dbReference type="Proteomes" id="UP001353858"/>
    </source>
</evidence>
<evidence type="ECO:0000259" key="2">
    <source>
        <dbReference type="Pfam" id="PF20700"/>
    </source>
</evidence>
<dbReference type="AlphaFoldDB" id="A0AAN7SS46"/>
<gene>
    <name evidence="3" type="ORF">RN001_005769</name>
</gene>
<evidence type="ECO:0000313" key="3">
    <source>
        <dbReference type="EMBL" id="KAK4882450.1"/>
    </source>
</evidence>
<feature type="domain" description="Mutator-like transposase" evidence="2">
    <location>
        <begin position="80"/>
        <end position="214"/>
    </location>
</feature>
<comment type="caution">
    <text evidence="3">The sequence shown here is derived from an EMBL/GenBank/DDBJ whole genome shotgun (WGS) entry which is preliminary data.</text>
</comment>
<organism evidence="3 4">
    <name type="scientific">Aquatica leii</name>
    <dbReference type="NCBI Taxonomy" id="1421715"/>
    <lineage>
        <taxon>Eukaryota</taxon>
        <taxon>Metazoa</taxon>
        <taxon>Ecdysozoa</taxon>
        <taxon>Arthropoda</taxon>
        <taxon>Hexapoda</taxon>
        <taxon>Insecta</taxon>
        <taxon>Pterygota</taxon>
        <taxon>Neoptera</taxon>
        <taxon>Endopterygota</taxon>
        <taxon>Coleoptera</taxon>
        <taxon>Polyphaga</taxon>
        <taxon>Elateriformia</taxon>
        <taxon>Elateroidea</taxon>
        <taxon>Lampyridae</taxon>
        <taxon>Luciolinae</taxon>
        <taxon>Aquatica</taxon>
    </lineage>
</organism>
<name>A0AAN7SS46_9COLE</name>
<feature type="region of interest" description="Disordered" evidence="1">
    <location>
        <begin position="39"/>
        <end position="74"/>
    </location>
</feature>
<protein>
    <recommendedName>
        <fullName evidence="2">Mutator-like transposase domain-containing protein</fullName>
    </recommendedName>
</protein>
<keyword evidence="4" id="KW-1185">Reference proteome</keyword>
<dbReference type="Proteomes" id="UP001353858">
    <property type="component" value="Unassembled WGS sequence"/>
</dbReference>
<dbReference type="EMBL" id="JARPUR010000002">
    <property type="protein sequence ID" value="KAK4882450.1"/>
    <property type="molecule type" value="Genomic_DNA"/>
</dbReference>